<dbReference type="Proteomes" id="UP001304071">
    <property type="component" value="Chromosome 1"/>
</dbReference>
<keyword evidence="3" id="KW-1185">Reference proteome</keyword>
<dbReference type="Gene3D" id="1.10.150.690">
    <property type="entry name" value="DUF2063"/>
    <property type="match status" value="1"/>
</dbReference>
<protein>
    <submittedName>
        <fullName evidence="2">DNA-binding domain-containing protein</fullName>
    </submittedName>
</protein>
<reference evidence="2 3" key="1">
    <citation type="submission" date="2023-11" db="EMBL/GenBank/DDBJ databases">
        <title>Plant-associative lifestyle of Vibrio porteresiae and its evolutionary dynamics.</title>
        <authorList>
            <person name="Rameshkumar N."/>
            <person name="Kirti K."/>
        </authorList>
    </citation>
    <scope>NUCLEOTIDE SEQUENCE [LARGE SCALE GENOMIC DNA]</scope>
    <source>
        <strain evidence="2 3">MSSRF30</strain>
    </source>
</reference>
<name>A0ABZ0QBA9_9VIBR</name>
<dbReference type="RefSeq" id="WP_261893636.1">
    <property type="nucleotide sequence ID" value="NZ_AP024895.1"/>
</dbReference>
<dbReference type="GO" id="GO:0003677">
    <property type="term" value="F:DNA binding"/>
    <property type="evidence" value="ECO:0007669"/>
    <property type="project" value="UniProtKB-KW"/>
</dbReference>
<gene>
    <name evidence="2" type="ORF">R8Z52_16505</name>
</gene>
<dbReference type="InterPro" id="IPR044922">
    <property type="entry name" value="DUF2063_N_sf"/>
</dbReference>
<evidence type="ECO:0000313" key="2">
    <source>
        <dbReference type="EMBL" id="WPC73690.1"/>
    </source>
</evidence>
<feature type="domain" description="Putative DNA-binding" evidence="1">
    <location>
        <begin position="20"/>
        <end position="93"/>
    </location>
</feature>
<evidence type="ECO:0000313" key="3">
    <source>
        <dbReference type="Proteomes" id="UP001304071"/>
    </source>
</evidence>
<evidence type="ECO:0000259" key="1">
    <source>
        <dbReference type="Pfam" id="PF09836"/>
    </source>
</evidence>
<proteinExistence type="predicted"/>
<dbReference type="Pfam" id="PF09836">
    <property type="entry name" value="DUF2063"/>
    <property type="match status" value="1"/>
</dbReference>
<keyword evidence="2" id="KW-0238">DNA-binding</keyword>
<accession>A0ABZ0QBA9</accession>
<organism evidence="2 3">
    <name type="scientific">Vibrio porteresiae DSM 19223</name>
    <dbReference type="NCBI Taxonomy" id="1123496"/>
    <lineage>
        <taxon>Bacteria</taxon>
        <taxon>Pseudomonadati</taxon>
        <taxon>Pseudomonadota</taxon>
        <taxon>Gammaproteobacteria</taxon>
        <taxon>Vibrionales</taxon>
        <taxon>Vibrionaceae</taxon>
        <taxon>Vibrio</taxon>
    </lineage>
</organism>
<sequence>MYSLFKQSVCDRHYELLYPLLSGNTQQEKQQRINVYRNNVHRSLLEALNAIFPKCAQLMGEDIFHTVALAFIKESLPQSPILREYGGQFPAFIDQVELPDNLSYIPLLAALEYELLQLTHAAEEPVFSSQQLNALLSQSQSIMEHRWQLSSTVKLWHCPIAIGALYHTLEQDINTPIHEPNWRKEEYLVLHKQEWFGCCSVVSENTFSLLREIKQGHSLAQASQQLEANQLEQALREFLSLPIIRQIGDTAC</sequence>
<dbReference type="InterPro" id="IPR018640">
    <property type="entry name" value="DUF2063"/>
</dbReference>
<dbReference type="EMBL" id="CP138203">
    <property type="protein sequence ID" value="WPC73690.1"/>
    <property type="molecule type" value="Genomic_DNA"/>
</dbReference>